<organism evidence="2 3">
    <name type="scientific">Lachnoclostridium phytofermentans</name>
    <dbReference type="NCBI Taxonomy" id="66219"/>
    <lineage>
        <taxon>Bacteria</taxon>
        <taxon>Bacillati</taxon>
        <taxon>Bacillota</taxon>
        <taxon>Clostridia</taxon>
        <taxon>Lachnospirales</taxon>
        <taxon>Lachnospiraceae</taxon>
    </lineage>
</organism>
<dbReference type="Proteomes" id="UP000262969">
    <property type="component" value="Unassembled WGS sequence"/>
</dbReference>
<dbReference type="SUPFAM" id="SSF55729">
    <property type="entry name" value="Acyl-CoA N-acyltransferases (Nat)"/>
    <property type="match status" value="1"/>
</dbReference>
<gene>
    <name evidence="2" type="ORF">DHW61_09840</name>
</gene>
<dbReference type="InterPro" id="IPR051554">
    <property type="entry name" value="Acetyltransferase_Eis"/>
</dbReference>
<dbReference type="PANTHER" id="PTHR37817:SF1">
    <property type="entry name" value="N-ACETYLTRANSFERASE EIS"/>
    <property type="match status" value="1"/>
</dbReference>
<reference evidence="2 3" key="1">
    <citation type="journal article" date="2018" name="Nat. Biotechnol.">
        <title>A standardized bacterial taxonomy based on genome phylogeny substantially revises the tree of life.</title>
        <authorList>
            <person name="Parks D.H."/>
            <person name="Chuvochina M."/>
            <person name="Waite D.W."/>
            <person name="Rinke C."/>
            <person name="Skarshewski A."/>
            <person name="Chaumeil P.A."/>
            <person name="Hugenholtz P."/>
        </authorList>
    </citation>
    <scope>NUCLEOTIDE SEQUENCE [LARGE SCALE GENOMIC DNA]</scope>
    <source>
        <strain evidence="2">UBA11728</strain>
    </source>
</reference>
<dbReference type="Pfam" id="PF13527">
    <property type="entry name" value="Acetyltransf_9"/>
    <property type="match status" value="1"/>
</dbReference>
<dbReference type="InterPro" id="IPR000182">
    <property type="entry name" value="GNAT_dom"/>
</dbReference>
<dbReference type="GO" id="GO:0034069">
    <property type="term" value="F:aminoglycoside N-acetyltransferase activity"/>
    <property type="evidence" value="ECO:0007669"/>
    <property type="project" value="TreeGrafter"/>
</dbReference>
<dbReference type="GO" id="GO:0030649">
    <property type="term" value="P:aminoglycoside antibiotic catabolic process"/>
    <property type="evidence" value="ECO:0007669"/>
    <property type="project" value="TreeGrafter"/>
</dbReference>
<evidence type="ECO:0000259" key="1">
    <source>
        <dbReference type="PROSITE" id="PS51186"/>
    </source>
</evidence>
<feature type="domain" description="N-acetyltransferase" evidence="1">
    <location>
        <begin position="1"/>
        <end position="154"/>
    </location>
</feature>
<dbReference type="EMBL" id="DPVV01000321">
    <property type="protein sequence ID" value="HCL02694.1"/>
    <property type="molecule type" value="Genomic_DNA"/>
</dbReference>
<dbReference type="PANTHER" id="PTHR37817">
    <property type="entry name" value="N-ACETYLTRANSFERASE EIS"/>
    <property type="match status" value="1"/>
</dbReference>
<protein>
    <recommendedName>
        <fullName evidence="1">N-acetyltransferase domain-containing protein</fullName>
    </recommendedName>
</protein>
<evidence type="ECO:0000313" key="3">
    <source>
        <dbReference type="Proteomes" id="UP000262969"/>
    </source>
</evidence>
<dbReference type="CDD" id="cd04301">
    <property type="entry name" value="NAT_SF"/>
    <property type="match status" value="1"/>
</dbReference>
<dbReference type="PROSITE" id="PS51186">
    <property type="entry name" value="GNAT"/>
    <property type="match status" value="1"/>
</dbReference>
<accession>A0A3D2X721</accession>
<comment type="caution">
    <text evidence="2">The sequence shown here is derived from an EMBL/GenBank/DDBJ whole genome shotgun (WGS) entry which is preliminary data.</text>
</comment>
<dbReference type="InterPro" id="IPR016181">
    <property type="entry name" value="Acyl_CoA_acyltransferase"/>
</dbReference>
<sequence>MEYKTGIGYPIEKFIEFGNEVFGDEVLPGGFECLLPKLKKDTDLPKHFRVIEEEGELKAMLLSLPLTLKVYDQMLSIRYIGLVAVHESSRGRGYMTSLMEQAIKEMKEEKTMLSILGGQRQRYEYFGYEPAGLEFHCVVNKANLKHNMLSKPMDSGITIDLLRKDSAEAKQAYSLFTSIPIRALRREDSFYEILQSWRCIPYVIYKDGAFKGYLSISIEGNTGRIRELYRKDDSVSITDICFLCMESCKVEKLEFALPLPEIKKDKELQNLCEIYEIACNHSFCVFDFEAVIKAYLPFLSQTNKVLEGEAKFYIEDELYTISVSEVCQEVRRESVHKDTKLKNVPSYTYNEAVKLLFSPLSSLQRDENTEELRKWFPLPLYLSILDAC</sequence>
<dbReference type="Gene3D" id="3.40.630.30">
    <property type="match status" value="1"/>
</dbReference>
<name>A0A3D2X721_9FIRM</name>
<dbReference type="AlphaFoldDB" id="A0A3D2X721"/>
<evidence type="ECO:0000313" key="2">
    <source>
        <dbReference type="EMBL" id="HCL02694.1"/>
    </source>
</evidence>
<proteinExistence type="predicted"/>